<dbReference type="PROSITE" id="PS50887">
    <property type="entry name" value="GGDEF"/>
    <property type="match status" value="1"/>
</dbReference>
<dbReference type="SUPFAM" id="SSF55073">
    <property type="entry name" value="Nucleotide cyclase"/>
    <property type="match status" value="1"/>
</dbReference>
<reference evidence="4" key="1">
    <citation type="journal article" date="2021" name="Front. Microbiol.">
        <title>Comprehensive Comparative Genomics and Phenotyping of Methylobacterium Species.</title>
        <authorList>
            <person name="Alessa O."/>
            <person name="Ogura Y."/>
            <person name="Fujitani Y."/>
            <person name="Takami H."/>
            <person name="Hayashi T."/>
            <person name="Sahin N."/>
            <person name="Tani A."/>
        </authorList>
    </citation>
    <scope>NUCLEOTIDE SEQUENCE</scope>
    <source>
        <strain evidence="4">DSM 19015</strain>
    </source>
</reference>
<dbReference type="PANTHER" id="PTHR33121">
    <property type="entry name" value="CYCLIC DI-GMP PHOSPHODIESTERASE PDEF"/>
    <property type="match status" value="1"/>
</dbReference>
<evidence type="ECO:0000313" key="5">
    <source>
        <dbReference type="Proteomes" id="UP001055125"/>
    </source>
</evidence>
<feature type="domain" description="GGDEF" evidence="3">
    <location>
        <begin position="260"/>
        <end position="398"/>
    </location>
</feature>
<dbReference type="InterPro" id="IPR050706">
    <property type="entry name" value="Cyclic-di-GMP_PDE-like"/>
</dbReference>
<feature type="transmembrane region" description="Helical" evidence="1">
    <location>
        <begin position="174"/>
        <end position="194"/>
    </location>
</feature>
<dbReference type="InterPro" id="IPR043128">
    <property type="entry name" value="Rev_trsase/Diguanyl_cyclase"/>
</dbReference>
<evidence type="ECO:0000259" key="3">
    <source>
        <dbReference type="PROSITE" id="PS50887"/>
    </source>
</evidence>
<name>A0ABQ4S0B1_9HYPH</name>
<dbReference type="SUPFAM" id="SSF141868">
    <property type="entry name" value="EAL domain-like"/>
    <property type="match status" value="1"/>
</dbReference>
<reference evidence="4" key="2">
    <citation type="submission" date="2021-08" db="EMBL/GenBank/DDBJ databases">
        <authorList>
            <person name="Tani A."/>
            <person name="Ola A."/>
            <person name="Ogura Y."/>
            <person name="Katsura K."/>
            <person name="Hayashi T."/>
        </authorList>
    </citation>
    <scope>NUCLEOTIDE SEQUENCE</scope>
    <source>
        <strain evidence="4">DSM 19015</strain>
    </source>
</reference>
<sequence length="657" mass="72898">MQPALAELIDTELRRHRLGRRSQTLADLYENSREQLYSKSTRISLHIAGIVYIAFGFVDAVLISDVAASSITARLVIGLLYILATEALIHLKARLFFLECHCALATVTACFVWLCIAGSTTHTETFTHYLTYSIVFMLGLNVFFSLRFSIAATSSTVILFFSCIYLVSQYSQSIELFIVVGTLYLSTYALTLFVNWKLNQERYLVFLNSTGAEIRRNEAIERGAALLRLSTTDSLTGLANRRAIDDALRAHWMTWQAAARSFAVVLVDVDYFKLYNDHYGHQEGDKCLVAIAKAMSEAMDDDMHTLGRFGGEEFILILRTSSREHLAFVSEKVRRAVEAMALPHIQRPDSAFVVTVSVGAALSSDVPGTKVERLVTEADRALYNAKNDKRNCVKIYDKSDPTQTDIDENLVELVRTSLAQERLSLVYQPIRHTLSGQIAGVEALMRFIAPTGKNVSPAVFIPIAERTGTIIPMGLWAIYRACRDILSDARIPMVSVNVSPVQLRSQSFALSVAAILSETGVMPNRLAFEITEGLQIEGQRDIIACLTDLRSLGVKIWLDDFGTGFAGLSCVREVQFDAVKIDRSFLHATSSPKGQEMFRSIVALVRNTGCAIVVEGVETSDQLNVAAKLRVDYTQGYHLGRPQSVETLRELLESDAA</sequence>
<keyword evidence="1" id="KW-0472">Membrane</keyword>
<dbReference type="Gene3D" id="3.30.70.270">
    <property type="match status" value="1"/>
</dbReference>
<dbReference type="InterPro" id="IPR001633">
    <property type="entry name" value="EAL_dom"/>
</dbReference>
<dbReference type="InterPro" id="IPR000160">
    <property type="entry name" value="GGDEF_dom"/>
</dbReference>
<dbReference type="Pfam" id="PF00563">
    <property type="entry name" value="EAL"/>
    <property type="match status" value="1"/>
</dbReference>
<dbReference type="Gene3D" id="3.20.20.450">
    <property type="entry name" value="EAL domain"/>
    <property type="match status" value="1"/>
</dbReference>
<keyword evidence="5" id="KW-1185">Reference proteome</keyword>
<evidence type="ECO:0000259" key="2">
    <source>
        <dbReference type="PROSITE" id="PS50883"/>
    </source>
</evidence>
<dbReference type="CDD" id="cd01949">
    <property type="entry name" value="GGDEF"/>
    <property type="match status" value="1"/>
</dbReference>
<feature type="transmembrane region" description="Helical" evidence="1">
    <location>
        <begin position="150"/>
        <end position="168"/>
    </location>
</feature>
<proteinExistence type="predicted"/>
<organism evidence="4 5">
    <name type="scientific">Methylobacterium iners</name>
    <dbReference type="NCBI Taxonomy" id="418707"/>
    <lineage>
        <taxon>Bacteria</taxon>
        <taxon>Pseudomonadati</taxon>
        <taxon>Pseudomonadota</taxon>
        <taxon>Alphaproteobacteria</taxon>
        <taxon>Hyphomicrobiales</taxon>
        <taxon>Methylobacteriaceae</taxon>
        <taxon>Methylobacterium</taxon>
    </lineage>
</organism>
<dbReference type="InterPro" id="IPR029787">
    <property type="entry name" value="Nucleotide_cyclase"/>
</dbReference>
<feature type="transmembrane region" description="Helical" evidence="1">
    <location>
        <begin position="96"/>
        <end position="120"/>
    </location>
</feature>
<dbReference type="CDD" id="cd01948">
    <property type="entry name" value="EAL"/>
    <property type="match status" value="1"/>
</dbReference>
<dbReference type="RefSeq" id="WP_238245206.1">
    <property type="nucleotide sequence ID" value="NZ_BPQP01000053.1"/>
</dbReference>
<dbReference type="InterPro" id="IPR035919">
    <property type="entry name" value="EAL_sf"/>
</dbReference>
<accession>A0ABQ4S0B1</accession>
<protein>
    <recommendedName>
        <fullName evidence="6">Diguanylate cyclase</fullName>
    </recommendedName>
</protein>
<feature type="transmembrane region" description="Helical" evidence="1">
    <location>
        <begin position="69"/>
        <end position="89"/>
    </location>
</feature>
<dbReference type="EMBL" id="BPQP01000053">
    <property type="protein sequence ID" value="GJD96085.1"/>
    <property type="molecule type" value="Genomic_DNA"/>
</dbReference>
<dbReference type="SMART" id="SM00052">
    <property type="entry name" value="EAL"/>
    <property type="match status" value="1"/>
</dbReference>
<feature type="domain" description="EAL" evidence="2">
    <location>
        <begin position="407"/>
        <end position="656"/>
    </location>
</feature>
<keyword evidence="1" id="KW-0812">Transmembrane</keyword>
<comment type="caution">
    <text evidence="4">The sequence shown here is derived from an EMBL/GenBank/DDBJ whole genome shotgun (WGS) entry which is preliminary data.</text>
</comment>
<dbReference type="SMART" id="SM00267">
    <property type="entry name" value="GGDEF"/>
    <property type="match status" value="1"/>
</dbReference>
<evidence type="ECO:0000313" key="4">
    <source>
        <dbReference type="EMBL" id="GJD96085.1"/>
    </source>
</evidence>
<feature type="transmembrane region" description="Helical" evidence="1">
    <location>
        <begin position="43"/>
        <end position="63"/>
    </location>
</feature>
<dbReference type="PANTHER" id="PTHR33121:SF70">
    <property type="entry name" value="SIGNALING PROTEIN YKOW"/>
    <property type="match status" value="1"/>
</dbReference>
<dbReference type="NCBIfam" id="TIGR00254">
    <property type="entry name" value="GGDEF"/>
    <property type="match status" value="1"/>
</dbReference>
<gene>
    <name evidence="4" type="ORF">OCOJLMKI_3303</name>
</gene>
<keyword evidence="1" id="KW-1133">Transmembrane helix</keyword>
<evidence type="ECO:0008006" key="6">
    <source>
        <dbReference type="Google" id="ProtNLM"/>
    </source>
</evidence>
<feature type="transmembrane region" description="Helical" evidence="1">
    <location>
        <begin position="126"/>
        <end position="143"/>
    </location>
</feature>
<dbReference type="Pfam" id="PF00990">
    <property type="entry name" value="GGDEF"/>
    <property type="match status" value="1"/>
</dbReference>
<evidence type="ECO:0000256" key="1">
    <source>
        <dbReference type="SAM" id="Phobius"/>
    </source>
</evidence>
<dbReference type="Proteomes" id="UP001055125">
    <property type="component" value="Unassembled WGS sequence"/>
</dbReference>
<dbReference type="PROSITE" id="PS50883">
    <property type="entry name" value="EAL"/>
    <property type="match status" value="1"/>
</dbReference>